<evidence type="ECO:0000313" key="2">
    <source>
        <dbReference type="EMBL" id="CAK9027055.1"/>
    </source>
</evidence>
<accession>A0ABP0KJR7</accession>
<organism evidence="2 3">
    <name type="scientific">Durusdinium trenchii</name>
    <dbReference type="NCBI Taxonomy" id="1381693"/>
    <lineage>
        <taxon>Eukaryota</taxon>
        <taxon>Sar</taxon>
        <taxon>Alveolata</taxon>
        <taxon>Dinophyceae</taxon>
        <taxon>Suessiales</taxon>
        <taxon>Symbiodiniaceae</taxon>
        <taxon>Durusdinium</taxon>
    </lineage>
</organism>
<name>A0ABP0KJR7_9DINO</name>
<dbReference type="Proteomes" id="UP001642484">
    <property type="component" value="Unassembled WGS sequence"/>
</dbReference>
<sequence length="113" mass="13006">MLTIPPKTFDEKFISRTGYPETFWFALSNALEYMENRRLVLQEHAQRRKIRPDASEHRFAKSHSPSFAGPVPKHHSDEVLDDLACFCSQGADFNRSLAKNEPWIPGCLLFPQS</sequence>
<reference evidence="2 3" key="1">
    <citation type="submission" date="2024-02" db="EMBL/GenBank/DDBJ databases">
        <authorList>
            <person name="Chen Y."/>
            <person name="Shah S."/>
            <person name="Dougan E. K."/>
            <person name="Thang M."/>
            <person name="Chan C."/>
        </authorList>
    </citation>
    <scope>NUCLEOTIDE SEQUENCE [LARGE SCALE GENOMIC DNA]</scope>
</reference>
<feature type="region of interest" description="Disordered" evidence="1">
    <location>
        <begin position="51"/>
        <end position="73"/>
    </location>
</feature>
<comment type="caution">
    <text evidence="2">The sequence shown here is derived from an EMBL/GenBank/DDBJ whole genome shotgun (WGS) entry which is preliminary data.</text>
</comment>
<evidence type="ECO:0000313" key="3">
    <source>
        <dbReference type="Proteomes" id="UP001642484"/>
    </source>
</evidence>
<protein>
    <submittedName>
        <fullName evidence="2">Uncharacterized protein</fullName>
    </submittedName>
</protein>
<gene>
    <name evidence="2" type="ORF">CCMP2556_LOCUS16611</name>
</gene>
<proteinExistence type="predicted"/>
<dbReference type="EMBL" id="CAXAMN010008891">
    <property type="protein sequence ID" value="CAK9027055.1"/>
    <property type="molecule type" value="Genomic_DNA"/>
</dbReference>
<evidence type="ECO:0000256" key="1">
    <source>
        <dbReference type="SAM" id="MobiDB-lite"/>
    </source>
</evidence>
<keyword evidence="3" id="KW-1185">Reference proteome</keyword>